<feature type="region of interest" description="Disordered" evidence="1">
    <location>
        <begin position="78"/>
        <end position="103"/>
    </location>
</feature>
<name>R4Z3E5_9ACTN</name>
<sequence length="184" mass="20553">MQLAEWKVEAEHPRILDEKRPHLERLGPVRHGQFPPVPLHPWSEPQGTLRHAPLRSFLAPLPVPPLYALDPPPPSAPCRHMVEAPFRTPQPSQEPQYRQEPPDMSRSFTDLVALATNPDLDPFDRMCHAATLTNQAHAATAALARTCAIRGEESLEDLGNVLAMSAEDVGRLIGWEQLRLPDID</sequence>
<evidence type="ECO:0000256" key="1">
    <source>
        <dbReference type="SAM" id="MobiDB-lite"/>
    </source>
</evidence>
<reference evidence="2 3" key="1">
    <citation type="journal article" date="2013" name="ISME J.">
        <title>Metabolic model for the filamentous 'Candidatus Microthrix parvicella' based on genomic and metagenomic analyses.</title>
        <authorList>
            <person name="Jon McIlroy S."/>
            <person name="Kristiansen R."/>
            <person name="Albertsen M."/>
            <person name="Michael Karst S."/>
            <person name="Rossetti S."/>
            <person name="Lund Nielsen J."/>
            <person name="Tandoi V."/>
            <person name="James Seviour R."/>
            <person name="Nielsen P.H."/>
        </authorList>
    </citation>
    <scope>NUCLEOTIDE SEQUENCE [LARGE SCALE GENOMIC DNA]</scope>
    <source>
        <strain evidence="2 3">RN1</strain>
    </source>
</reference>
<organism evidence="2 3">
    <name type="scientific">Candidatus Neomicrothrix parvicella RN1</name>
    <dbReference type="NCBI Taxonomy" id="1229780"/>
    <lineage>
        <taxon>Bacteria</taxon>
        <taxon>Bacillati</taxon>
        <taxon>Actinomycetota</taxon>
        <taxon>Acidimicrobiia</taxon>
        <taxon>Acidimicrobiales</taxon>
        <taxon>Microthrixaceae</taxon>
        <taxon>Candidatus Neomicrothrix</taxon>
    </lineage>
</organism>
<gene>
    <name evidence="2" type="ORF">BN381_630005</name>
</gene>
<accession>R4Z3E5</accession>
<dbReference type="STRING" id="1229780.BN381_630005"/>
<evidence type="ECO:0000313" key="2">
    <source>
        <dbReference type="EMBL" id="CCM65243.1"/>
    </source>
</evidence>
<keyword evidence="3" id="KW-1185">Reference proteome</keyword>
<dbReference type="AlphaFoldDB" id="R4Z3E5"/>
<comment type="caution">
    <text evidence="2">The sequence shown here is derived from an EMBL/GenBank/DDBJ whole genome shotgun (WGS) entry which is preliminary data.</text>
</comment>
<protein>
    <submittedName>
        <fullName evidence="2">Uncharacterized protein</fullName>
    </submittedName>
</protein>
<dbReference type="EMBL" id="CANL01000060">
    <property type="protein sequence ID" value="CCM65243.1"/>
    <property type="molecule type" value="Genomic_DNA"/>
</dbReference>
<dbReference type="Proteomes" id="UP000018291">
    <property type="component" value="Unassembled WGS sequence"/>
</dbReference>
<dbReference type="HOGENOM" id="CLU_1465685_0_0_11"/>
<evidence type="ECO:0000313" key="3">
    <source>
        <dbReference type="Proteomes" id="UP000018291"/>
    </source>
</evidence>
<proteinExistence type="predicted"/>